<protein>
    <submittedName>
        <fullName evidence="1">Uncharacterized protein</fullName>
    </submittedName>
</protein>
<name>A0A551Y3K5_MICAE</name>
<comment type="caution">
    <text evidence="1">The sequence shown here is derived from an EMBL/GenBank/DDBJ whole genome shotgun (WGS) entry which is preliminary data.</text>
</comment>
<gene>
    <name evidence="1" type="ORF">EWV85_09175</name>
</gene>
<evidence type="ECO:0000313" key="1">
    <source>
        <dbReference type="EMBL" id="TRT55542.1"/>
    </source>
</evidence>
<evidence type="ECO:0000313" key="2">
    <source>
        <dbReference type="Proteomes" id="UP000316443"/>
    </source>
</evidence>
<proteinExistence type="predicted"/>
<sequence>MTNQNLLALILGDEVRITQAITTGAAWEVWMQVELVVLLLQAGLQAARELPYPPPNSTWRLDIGAQDSQGQYAIELKVESATNAGAALLNSVQQDIVKIANYTPLNPGARWVVGIGYSSQARGAMYAYASSPANHAIYNEVNSIGVLIVTV</sequence>
<dbReference type="Proteomes" id="UP000316443">
    <property type="component" value="Unassembled WGS sequence"/>
</dbReference>
<organism evidence="1 2">
    <name type="scientific">Microcystis aeruginosa Ma_QC_C_20070703_M131</name>
    <dbReference type="NCBI Taxonomy" id="2486263"/>
    <lineage>
        <taxon>Bacteria</taxon>
        <taxon>Bacillati</taxon>
        <taxon>Cyanobacteriota</taxon>
        <taxon>Cyanophyceae</taxon>
        <taxon>Oscillatoriophycideae</taxon>
        <taxon>Chroococcales</taxon>
        <taxon>Microcystaceae</taxon>
        <taxon>Microcystis</taxon>
    </lineage>
</organism>
<dbReference type="AlphaFoldDB" id="A0A551Y3K5"/>
<reference evidence="1 2" key="1">
    <citation type="submission" date="2019-01" db="EMBL/GenBank/DDBJ databases">
        <title>Coherence of Microcystis species and biogeography revealed through population genomics.</title>
        <authorList>
            <person name="Perez-Carrascal O.M."/>
            <person name="Terrat Y."/>
            <person name="Giani A."/>
            <person name="Fortin N."/>
            <person name="Tromas N."/>
            <person name="Shapiro B.J."/>
        </authorList>
    </citation>
    <scope>NUCLEOTIDE SEQUENCE [LARGE SCALE GENOMIC DNA]</scope>
    <source>
        <strain evidence="1">Ma_QC_C_20070703_M131</strain>
    </source>
</reference>
<accession>A0A551Y3K5</accession>
<dbReference type="EMBL" id="SFCA01000096">
    <property type="protein sequence ID" value="TRT55542.1"/>
    <property type="molecule type" value="Genomic_DNA"/>
</dbReference>